<keyword evidence="5" id="KW-0804">Transcription</keyword>
<dbReference type="InterPro" id="IPR007219">
    <property type="entry name" value="XnlR_reg_dom"/>
</dbReference>
<keyword evidence="2" id="KW-0862">Zinc</keyword>
<keyword evidence="6" id="KW-0539">Nucleus</keyword>
<dbReference type="Proteomes" id="UP001345691">
    <property type="component" value="Unassembled WGS sequence"/>
</dbReference>
<reference evidence="8 9" key="1">
    <citation type="submission" date="2023-08" db="EMBL/GenBank/DDBJ databases">
        <title>Black Yeasts Isolated from many extreme environments.</title>
        <authorList>
            <person name="Coleine C."/>
            <person name="Stajich J.E."/>
            <person name="Selbmann L."/>
        </authorList>
    </citation>
    <scope>NUCLEOTIDE SEQUENCE [LARGE SCALE GENOMIC DNA]</scope>
    <source>
        <strain evidence="8 9">CCFEE 6328</strain>
    </source>
</reference>
<organism evidence="8 9">
    <name type="scientific">Exophiala sideris</name>
    <dbReference type="NCBI Taxonomy" id="1016849"/>
    <lineage>
        <taxon>Eukaryota</taxon>
        <taxon>Fungi</taxon>
        <taxon>Dikarya</taxon>
        <taxon>Ascomycota</taxon>
        <taxon>Pezizomycotina</taxon>
        <taxon>Eurotiomycetes</taxon>
        <taxon>Chaetothyriomycetidae</taxon>
        <taxon>Chaetothyriales</taxon>
        <taxon>Herpotrichiellaceae</taxon>
        <taxon>Exophiala</taxon>
    </lineage>
</organism>
<keyword evidence="9" id="KW-1185">Reference proteome</keyword>
<evidence type="ECO:0000259" key="7">
    <source>
        <dbReference type="SMART" id="SM00906"/>
    </source>
</evidence>
<dbReference type="PANTHER" id="PTHR47540">
    <property type="entry name" value="THIAMINE REPRESSIBLE GENES REGULATORY PROTEIN THI5"/>
    <property type="match status" value="1"/>
</dbReference>
<evidence type="ECO:0000256" key="2">
    <source>
        <dbReference type="ARBA" id="ARBA00022833"/>
    </source>
</evidence>
<evidence type="ECO:0000256" key="1">
    <source>
        <dbReference type="ARBA" id="ARBA00004123"/>
    </source>
</evidence>
<gene>
    <name evidence="8" type="primary">GIN1_7</name>
    <name evidence="8" type="ORF">LTR69_011278</name>
</gene>
<dbReference type="SMART" id="SM00906">
    <property type="entry name" value="Fungal_trans"/>
    <property type="match status" value="1"/>
</dbReference>
<evidence type="ECO:0000256" key="6">
    <source>
        <dbReference type="ARBA" id="ARBA00023242"/>
    </source>
</evidence>
<accession>A0ABR0IV90</accession>
<dbReference type="PANTHER" id="PTHR47540:SF1">
    <property type="entry name" value="ACTIVATOR OF STRESS GENES 1-RELATED"/>
    <property type="match status" value="1"/>
</dbReference>
<dbReference type="InterPro" id="IPR051711">
    <property type="entry name" value="Stress_Response_Reg"/>
</dbReference>
<name>A0ABR0IV90_9EURO</name>
<proteinExistence type="predicted"/>
<feature type="domain" description="Xylanolytic transcriptional activator regulatory" evidence="7">
    <location>
        <begin position="333"/>
        <end position="408"/>
    </location>
</feature>
<dbReference type="CDD" id="cd12148">
    <property type="entry name" value="fungal_TF_MHR"/>
    <property type="match status" value="1"/>
</dbReference>
<keyword evidence="4" id="KW-0238">DNA-binding</keyword>
<evidence type="ECO:0000256" key="4">
    <source>
        <dbReference type="ARBA" id="ARBA00023125"/>
    </source>
</evidence>
<keyword evidence="3" id="KW-0805">Transcription regulation</keyword>
<evidence type="ECO:0000313" key="8">
    <source>
        <dbReference type="EMBL" id="KAK5048779.1"/>
    </source>
</evidence>
<comment type="caution">
    <text evidence="8">The sequence shown here is derived from an EMBL/GenBank/DDBJ whole genome shotgun (WGS) entry which is preliminary data.</text>
</comment>
<protein>
    <submittedName>
        <fullName evidence="8">Gypsy retrotransposon integrase-like protein 1</fullName>
    </submittedName>
</protein>
<sequence>MIVAPERSNAMVYRLVDLVGKAEDVSRPQILDQYWVCRLRGIPEPSSLNLSAVCTYTATASRHTDPRLRVRVLEDRLRVARAKLEQVKLGKLSLQDADLDIVLDTREGGLLSSEESFNSGPPPDEELNPATLDSMMRRRGRLEFGDPWAAQFYGAPSGAAFLHRLTEFFGNGNSPAPSNGSSPSTISLLFDAPLPSSSFLDDVSLVEPILPQRQTATALISVVFAHVYPVFLFLHEPTFHEMVERLYIRDTIQYERADHQFLPLFSLVIGLGYLFSQSEHRKHGCRKTVSQGLRYYLAARKMIDITACRNLCTLQILLCYILFLISTARLASAHGFLSLACSSALRLGLHHRLTDDDTTVSPEDRDIGRNIFWTILKLDIYLSAVLGLPTLVDLREVIPIIDVSLKDALHQATSSLPNREAILLGASAKHLEIMLIISKAIKTLYPMVSSENEVPGKSGNISVSLRSLEEIEARYHDWGESTSELLTKGNDGSTNFIRLKYELEMASFFGKIILYRPFLHYLAKSSDCLPAAQKASQRALACVKIASAAITRSEAIHQLGLLRPASWTSIYTTFLSVVCLVFLIATREGTHNPAEAWRKAVSGIRLLAATSCHETGSKQCLGILKDLVRLLSHTVDLDVHGIEASTPCICTISNHLEDIETHAGKPHQGTGADTGMVTDTRVPILSLQSDSFSVCPVGPLNTASAGVGVSASADAAALWQLTGSQLHFRDQRPATSGMQEDNFPYDPSISLPALNSSDMDSTVWDSITQGLLQTSATNSATSLSDEMVDVPTLQHFTWPHDGITENYFSDMLGPTNSVEANLSVG</sequence>
<evidence type="ECO:0000256" key="3">
    <source>
        <dbReference type="ARBA" id="ARBA00023015"/>
    </source>
</evidence>
<comment type="subcellular location">
    <subcellularLocation>
        <location evidence="1">Nucleus</location>
    </subcellularLocation>
</comment>
<evidence type="ECO:0000256" key="5">
    <source>
        <dbReference type="ARBA" id="ARBA00023163"/>
    </source>
</evidence>
<dbReference type="EMBL" id="JAVRRF010000052">
    <property type="protein sequence ID" value="KAK5048779.1"/>
    <property type="molecule type" value="Genomic_DNA"/>
</dbReference>
<dbReference type="Pfam" id="PF04082">
    <property type="entry name" value="Fungal_trans"/>
    <property type="match status" value="1"/>
</dbReference>
<evidence type="ECO:0000313" key="9">
    <source>
        <dbReference type="Proteomes" id="UP001345691"/>
    </source>
</evidence>